<feature type="domain" description="Serpin" evidence="3">
    <location>
        <begin position="96"/>
        <end position="463"/>
    </location>
</feature>
<dbReference type="Gene3D" id="2.30.39.10">
    <property type="entry name" value="Alpha-1-antitrypsin, domain 1"/>
    <property type="match status" value="1"/>
</dbReference>
<dbReference type="AlphaFoldDB" id="A0AAV6JSJ8"/>
<comment type="caution">
    <text evidence="4">The sequence shown here is derived from an EMBL/GenBank/DDBJ whole genome shotgun (WGS) entry which is preliminary data.</text>
</comment>
<dbReference type="SUPFAM" id="SSF56574">
    <property type="entry name" value="Serpins"/>
    <property type="match status" value="1"/>
</dbReference>
<dbReference type="Proteomes" id="UP000823749">
    <property type="component" value="Chromosome 6"/>
</dbReference>
<gene>
    <name evidence="4" type="ORF">RHGRI_016208</name>
</gene>
<dbReference type="InterPro" id="IPR000215">
    <property type="entry name" value="Serpin_fam"/>
</dbReference>
<dbReference type="SMART" id="SM00093">
    <property type="entry name" value="SERPIN"/>
    <property type="match status" value="1"/>
</dbReference>
<dbReference type="CDD" id="cd02043">
    <property type="entry name" value="serpinP_plants"/>
    <property type="match status" value="1"/>
</dbReference>
<evidence type="ECO:0000256" key="2">
    <source>
        <dbReference type="RuleBase" id="RU000411"/>
    </source>
</evidence>
<protein>
    <recommendedName>
        <fullName evidence="3">Serpin domain-containing protein</fullName>
    </recommendedName>
</protein>
<comment type="similarity">
    <text evidence="1 2">Belongs to the serpin family.</text>
</comment>
<organism evidence="4 5">
    <name type="scientific">Rhododendron griersonianum</name>
    <dbReference type="NCBI Taxonomy" id="479676"/>
    <lineage>
        <taxon>Eukaryota</taxon>
        <taxon>Viridiplantae</taxon>
        <taxon>Streptophyta</taxon>
        <taxon>Embryophyta</taxon>
        <taxon>Tracheophyta</taxon>
        <taxon>Spermatophyta</taxon>
        <taxon>Magnoliopsida</taxon>
        <taxon>eudicotyledons</taxon>
        <taxon>Gunneridae</taxon>
        <taxon>Pentapetalae</taxon>
        <taxon>asterids</taxon>
        <taxon>Ericales</taxon>
        <taxon>Ericaceae</taxon>
        <taxon>Ericoideae</taxon>
        <taxon>Rhodoreae</taxon>
        <taxon>Rhododendron</taxon>
    </lineage>
</organism>
<keyword evidence="5" id="KW-1185">Reference proteome</keyword>
<evidence type="ECO:0000313" key="4">
    <source>
        <dbReference type="EMBL" id="KAG5543393.1"/>
    </source>
</evidence>
<dbReference type="InterPro" id="IPR036186">
    <property type="entry name" value="Serpin_sf"/>
</dbReference>
<evidence type="ECO:0000259" key="3">
    <source>
        <dbReference type="SMART" id="SM00093"/>
    </source>
</evidence>
<proteinExistence type="inferred from homology"/>
<evidence type="ECO:0000313" key="5">
    <source>
        <dbReference type="Proteomes" id="UP000823749"/>
    </source>
</evidence>
<dbReference type="InterPro" id="IPR023796">
    <property type="entry name" value="Serpin_dom"/>
</dbReference>
<dbReference type="Pfam" id="PF00079">
    <property type="entry name" value="Serpin"/>
    <property type="match status" value="1"/>
</dbReference>
<dbReference type="PANTHER" id="PTHR11461:SF315">
    <property type="entry name" value="SERPIN-Z3-LIKE"/>
    <property type="match status" value="1"/>
</dbReference>
<dbReference type="GO" id="GO:0005615">
    <property type="term" value="C:extracellular space"/>
    <property type="evidence" value="ECO:0007669"/>
    <property type="project" value="InterPro"/>
</dbReference>
<dbReference type="InterPro" id="IPR023795">
    <property type="entry name" value="Serpin_CS"/>
</dbReference>
<dbReference type="Gene3D" id="3.30.497.10">
    <property type="entry name" value="Antithrombin, subunit I, domain 2"/>
    <property type="match status" value="1"/>
</dbReference>
<dbReference type="GO" id="GO:0004867">
    <property type="term" value="F:serine-type endopeptidase inhibitor activity"/>
    <property type="evidence" value="ECO:0007669"/>
    <property type="project" value="InterPro"/>
</dbReference>
<evidence type="ECO:0000256" key="1">
    <source>
        <dbReference type="ARBA" id="ARBA00009500"/>
    </source>
</evidence>
<accession>A0AAV6JSJ8</accession>
<dbReference type="PROSITE" id="PS00284">
    <property type="entry name" value="SERPIN"/>
    <property type="match status" value="1"/>
</dbReference>
<dbReference type="EMBL" id="JACTNZ010000006">
    <property type="protein sequence ID" value="KAG5543393.1"/>
    <property type="molecule type" value="Genomic_DNA"/>
</dbReference>
<sequence length="467" mass="53085">MSPKTSFERNKKVLIPEERGEAKLSALASALASGKEATMTEFYSPKCRLCNYLLKFMLEMQNRNSEWLNIVMADVENDKWLLEILTMESCTQITNQLMLKEIEKRVSKNTVSSPLSINAVLNMLVAGLTGDSLKQMLGFLGSKNVDEINSKSRQMMAMLRGGDGPVFTMVNGAWADQRFPLVPKYKEEVLKGIFKCEANNVDFQTKANQVVDEINSWADAASRGLIKNILQRGSVPIDTTLIFANGLYFKGTWENKFDPARTKERKFYLLNGDNVSVPFMSDITEKYYYGAFDGFKVLKKPYASRQPNNFSMYFFLPDERDGLQNLLGKFNSDSGFLNEEYFELTKERLDEFWIPKFKFSFDFDFSEVMDDMGESLSIIKNPRDLSEMVHNSEDVPFFTLNMLQKAYIKVDENGTEASAYAQLRGGGAPPLSGCRFVADHPFVFMIREERSGLVFFTGAVVNPIQED</sequence>
<name>A0AAV6JSJ8_9ERIC</name>
<reference evidence="4 5" key="1">
    <citation type="submission" date="2020-08" db="EMBL/GenBank/DDBJ databases">
        <title>Plant Genome Project.</title>
        <authorList>
            <person name="Zhang R.-G."/>
        </authorList>
    </citation>
    <scope>NUCLEOTIDE SEQUENCE [LARGE SCALE GENOMIC DNA]</scope>
    <source>
        <strain evidence="4">WSP0</strain>
        <tissue evidence="4">Leaf</tissue>
    </source>
</reference>
<dbReference type="InterPro" id="IPR042185">
    <property type="entry name" value="Serpin_sf_2"/>
</dbReference>
<dbReference type="InterPro" id="IPR042178">
    <property type="entry name" value="Serpin_sf_1"/>
</dbReference>
<dbReference type="PANTHER" id="PTHR11461">
    <property type="entry name" value="SERINE PROTEASE INHIBITOR, SERPIN"/>
    <property type="match status" value="1"/>
</dbReference>